<dbReference type="PANTHER" id="PTHR24180">
    <property type="entry name" value="CYCLIN-DEPENDENT KINASE INHIBITOR 2C-RELATED"/>
    <property type="match status" value="1"/>
</dbReference>
<keyword evidence="2 3" id="KW-0040">ANK repeat</keyword>
<protein>
    <recommendedName>
        <fullName evidence="6">Fungal N-terminal domain-containing protein</fullName>
    </recommendedName>
</protein>
<dbReference type="InterPro" id="IPR002110">
    <property type="entry name" value="Ankyrin_rpt"/>
</dbReference>
<dbReference type="EMBL" id="JABCIY010000213">
    <property type="protein sequence ID" value="KAF7188155.1"/>
    <property type="molecule type" value="Genomic_DNA"/>
</dbReference>
<dbReference type="Proteomes" id="UP000660729">
    <property type="component" value="Unassembled WGS sequence"/>
</dbReference>
<dbReference type="AlphaFoldDB" id="A0A8H6VEA7"/>
<accession>A0A8H6VEA7</accession>
<evidence type="ECO:0000256" key="3">
    <source>
        <dbReference type="PROSITE-ProRule" id="PRU00023"/>
    </source>
</evidence>
<evidence type="ECO:0000313" key="4">
    <source>
        <dbReference type="EMBL" id="KAF7188155.1"/>
    </source>
</evidence>
<keyword evidence="1" id="KW-0677">Repeat</keyword>
<gene>
    <name evidence="4" type="ORF">HII31_10440</name>
</gene>
<proteinExistence type="predicted"/>
<dbReference type="SUPFAM" id="SSF48403">
    <property type="entry name" value="Ankyrin repeat"/>
    <property type="match status" value="1"/>
</dbReference>
<feature type="repeat" description="ANK" evidence="3">
    <location>
        <begin position="436"/>
        <end position="477"/>
    </location>
</feature>
<name>A0A8H6VEA7_9PEZI</name>
<dbReference type="Gene3D" id="1.25.40.20">
    <property type="entry name" value="Ankyrin repeat-containing domain"/>
    <property type="match status" value="1"/>
</dbReference>
<organism evidence="4 5">
    <name type="scientific">Pseudocercospora fuligena</name>
    <dbReference type="NCBI Taxonomy" id="685502"/>
    <lineage>
        <taxon>Eukaryota</taxon>
        <taxon>Fungi</taxon>
        <taxon>Dikarya</taxon>
        <taxon>Ascomycota</taxon>
        <taxon>Pezizomycotina</taxon>
        <taxon>Dothideomycetes</taxon>
        <taxon>Dothideomycetidae</taxon>
        <taxon>Mycosphaerellales</taxon>
        <taxon>Mycosphaerellaceae</taxon>
        <taxon>Pseudocercospora</taxon>
    </lineage>
</organism>
<evidence type="ECO:0000313" key="5">
    <source>
        <dbReference type="Proteomes" id="UP000660729"/>
    </source>
</evidence>
<reference evidence="4" key="1">
    <citation type="submission" date="2020-04" db="EMBL/GenBank/DDBJ databases">
        <title>Draft genome resource of the tomato pathogen Pseudocercospora fuligena.</title>
        <authorList>
            <person name="Zaccaron A."/>
        </authorList>
    </citation>
    <scope>NUCLEOTIDE SEQUENCE</scope>
    <source>
        <strain evidence="4">PF001</strain>
    </source>
</reference>
<evidence type="ECO:0008006" key="6">
    <source>
        <dbReference type="Google" id="ProtNLM"/>
    </source>
</evidence>
<dbReference type="InterPro" id="IPR036770">
    <property type="entry name" value="Ankyrin_rpt-contain_sf"/>
</dbReference>
<dbReference type="PROSITE" id="PS50088">
    <property type="entry name" value="ANK_REPEAT"/>
    <property type="match status" value="1"/>
</dbReference>
<sequence>MAEAIGLTVGLASLAIQLGDSVAKLKGFCRQYAEAPNMLQKIAFSLETTGLILREMDRERQDRVHSSPEMLTRCVKMCKEAIGLVKTTTDKLEQSLLKSHIRGRLRIAFRAEEVAQLCNELNRAEITLGNAYLLYTRSRQEQATEEILRQLEVGRREQEVALVACSRTIERSFEMLKDRHAQASADQMHFVQQLTDTLSDLSSMAISAQRRNSDGQRSRRRRRLFSAQHGYALTMKFPAWLVSRVWQVSIRKSYAGFDFRLRTCNVVPRNSPIFTFCGLGSLPHMRTLIADGKASPLDQDPQGFTLLQEAINAGHEDLVEYLLPFCDTNDLKSLPSDDVTTPLYRNVFVPAVVDDSDLNLDLSADSWGSSGLLWACCPDLASQRAFQRAIVNYDRLPLQIRFRNAMSVSTNRTPRRFFEALGSASSATLAHLRDHSGRTALHYVAAALTEEDSPTIHWKKMVSDLISAGADLSAQDQDGESPLMTLLTWLSLETGAQKLLDWVTLLQELGVDIEEYGNKERRVFETLQERLMVIHKDLVAPTSLRLIVGPRPEDWDMLGRVKIATSVWEAQQIPGSWPAGDRQIIKLPWQPTNADHVLLADRLPTPGVWSKQMLILPTRSVAGTQKNVDDMFGTFDRIKLLETCQDDSTLLVFSESVVRDQSQMRKRSRSQPPDVWTDRDHRQDVAPCRRWVGHGAYHRCRYDSKWKPRGDQSLYPNEIWEQQRLCATGTCATRFSSLRSDILAVLQVEHRLFRGHKQDDIINDLFHQGEFAGSRVWKYRDVLSLHFSCMSSNL</sequence>
<dbReference type="PANTHER" id="PTHR24180:SF45">
    <property type="entry name" value="POLY [ADP-RIBOSE] POLYMERASE TANKYRASE"/>
    <property type="match status" value="1"/>
</dbReference>
<evidence type="ECO:0000256" key="2">
    <source>
        <dbReference type="ARBA" id="ARBA00023043"/>
    </source>
</evidence>
<dbReference type="OrthoDB" id="3200163at2759"/>
<dbReference type="InterPro" id="IPR051637">
    <property type="entry name" value="Ank_repeat_dom-contain_49"/>
</dbReference>
<comment type="caution">
    <text evidence="4">The sequence shown here is derived from an EMBL/GenBank/DDBJ whole genome shotgun (WGS) entry which is preliminary data.</text>
</comment>
<keyword evidence="5" id="KW-1185">Reference proteome</keyword>
<evidence type="ECO:0000256" key="1">
    <source>
        <dbReference type="ARBA" id="ARBA00022737"/>
    </source>
</evidence>